<reference evidence="2" key="1">
    <citation type="submission" date="2016-02" db="EMBL/GenBank/DDBJ databases">
        <authorList>
            <person name="Wen L."/>
            <person name="He K."/>
            <person name="Yang H."/>
        </authorList>
    </citation>
    <scope>NUCLEOTIDE SEQUENCE [LARGE SCALE GENOMIC DNA]</scope>
    <source>
        <strain evidence="2">JCM 15929</strain>
    </source>
</reference>
<proteinExistence type="predicted"/>
<dbReference type="RefSeq" id="WP_068570335.1">
    <property type="nucleotide sequence ID" value="NZ_LSRF01000009.1"/>
</dbReference>
<name>A0A138AU14_9ACTN</name>
<dbReference type="EMBL" id="LSRF01000009">
    <property type="protein sequence ID" value="KXP13899.1"/>
    <property type="molecule type" value="Genomic_DNA"/>
</dbReference>
<dbReference type="OrthoDB" id="6637285at2"/>
<comment type="caution">
    <text evidence="1">The sequence shown here is derived from an EMBL/GenBank/DDBJ whole genome shotgun (WGS) entry which is preliminary data.</text>
</comment>
<evidence type="ECO:0000313" key="1">
    <source>
        <dbReference type="EMBL" id="KXP13899.1"/>
    </source>
</evidence>
<dbReference type="AlphaFoldDB" id="A0A138AU14"/>
<sequence length="155" mass="17829">MYPKVSQSNLLRAAGHLVTAEVLRRGGIAALDISGKQVRVAATNAQETRKIKLRVKYRTSGDWQTSTSEGSPQTEPTVVNEYWILVDFSDDQPTYYVVPAWWIANDIHVRHQKYLDDHGGHRRDNDASTHHRIETHRVIRWEQAWDQLGIFPTAR</sequence>
<evidence type="ECO:0000313" key="2">
    <source>
        <dbReference type="Proteomes" id="UP000070258"/>
    </source>
</evidence>
<dbReference type="Proteomes" id="UP000070258">
    <property type="component" value="Unassembled WGS sequence"/>
</dbReference>
<accession>A0A138AU14</accession>
<organism evidence="1 2">
    <name type="scientific">Tsukamurella pseudospumae</name>
    <dbReference type="NCBI Taxonomy" id="239498"/>
    <lineage>
        <taxon>Bacteria</taxon>
        <taxon>Bacillati</taxon>
        <taxon>Actinomycetota</taxon>
        <taxon>Actinomycetes</taxon>
        <taxon>Mycobacteriales</taxon>
        <taxon>Tsukamurellaceae</taxon>
        <taxon>Tsukamurella</taxon>
    </lineage>
</organism>
<gene>
    <name evidence="1" type="ORF">AXK60_22610</name>
</gene>
<protein>
    <submittedName>
        <fullName evidence="1">Uncharacterized protein</fullName>
    </submittedName>
</protein>
<dbReference type="STRING" id="239498.AXK60_22610"/>